<gene>
    <name evidence="1" type="ORF">EVAR_18337_1</name>
</gene>
<organism evidence="1 2">
    <name type="scientific">Eumeta variegata</name>
    <name type="common">Bagworm moth</name>
    <name type="synonym">Eumeta japonica</name>
    <dbReference type="NCBI Taxonomy" id="151549"/>
    <lineage>
        <taxon>Eukaryota</taxon>
        <taxon>Metazoa</taxon>
        <taxon>Ecdysozoa</taxon>
        <taxon>Arthropoda</taxon>
        <taxon>Hexapoda</taxon>
        <taxon>Insecta</taxon>
        <taxon>Pterygota</taxon>
        <taxon>Neoptera</taxon>
        <taxon>Endopterygota</taxon>
        <taxon>Lepidoptera</taxon>
        <taxon>Glossata</taxon>
        <taxon>Ditrysia</taxon>
        <taxon>Tineoidea</taxon>
        <taxon>Psychidae</taxon>
        <taxon>Oiketicinae</taxon>
        <taxon>Eumeta</taxon>
    </lineage>
</organism>
<keyword evidence="2" id="KW-1185">Reference proteome</keyword>
<protein>
    <submittedName>
        <fullName evidence="1">Uncharacterized protein</fullName>
    </submittedName>
</protein>
<evidence type="ECO:0000313" key="1">
    <source>
        <dbReference type="EMBL" id="GBP35212.1"/>
    </source>
</evidence>
<dbReference type="EMBL" id="BGZK01000300">
    <property type="protein sequence ID" value="GBP35212.1"/>
    <property type="molecule type" value="Genomic_DNA"/>
</dbReference>
<evidence type="ECO:0000313" key="2">
    <source>
        <dbReference type="Proteomes" id="UP000299102"/>
    </source>
</evidence>
<comment type="caution">
    <text evidence="1">The sequence shown here is derived from an EMBL/GenBank/DDBJ whole genome shotgun (WGS) entry which is preliminary data.</text>
</comment>
<dbReference type="AlphaFoldDB" id="A0A4C1V9X5"/>
<sequence>MASPAGRYYNIFKSEPAFSGEDCCVRPVSFSVSGHVFSQRGGVLYANCGLGVFNAGRAGAACSRTISVHLQSHTLAPLWIDSAGIRVANLRAIELMAFVTL</sequence>
<reference evidence="1 2" key="1">
    <citation type="journal article" date="2019" name="Commun. Biol.">
        <title>The bagworm genome reveals a unique fibroin gene that provides high tensile strength.</title>
        <authorList>
            <person name="Kono N."/>
            <person name="Nakamura H."/>
            <person name="Ohtoshi R."/>
            <person name="Tomita M."/>
            <person name="Numata K."/>
            <person name="Arakawa K."/>
        </authorList>
    </citation>
    <scope>NUCLEOTIDE SEQUENCE [LARGE SCALE GENOMIC DNA]</scope>
</reference>
<accession>A0A4C1V9X5</accession>
<name>A0A4C1V9X5_EUMVA</name>
<dbReference type="Proteomes" id="UP000299102">
    <property type="component" value="Unassembled WGS sequence"/>
</dbReference>
<proteinExistence type="predicted"/>